<evidence type="ECO:0000313" key="11">
    <source>
        <dbReference type="Proteomes" id="UP001174997"/>
    </source>
</evidence>
<dbReference type="GO" id="GO:0006751">
    <property type="term" value="P:glutathione catabolic process"/>
    <property type="evidence" value="ECO:0007669"/>
    <property type="project" value="UniProtKB-UniRule"/>
</dbReference>
<feature type="binding site" evidence="7">
    <location>
        <position position="475"/>
    </location>
    <ligand>
        <name>L-glutamate</name>
        <dbReference type="ChEBI" id="CHEBI:29985"/>
    </ligand>
</feature>
<reference evidence="10" key="1">
    <citation type="submission" date="2023-06" db="EMBL/GenBank/DDBJ databases">
        <title>Genome-scale phylogeny and comparative genomics of the fungal order Sordariales.</title>
        <authorList>
            <consortium name="Lawrence Berkeley National Laboratory"/>
            <person name="Hensen N."/>
            <person name="Bonometti L."/>
            <person name="Westerberg I."/>
            <person name="Brannstrom I.O."/>
            <person name="Guillou S."/>
            <person name="Cros-Aarteil S."/>
            <person name="Calhoun S."/>
            <person name="Haridas S."/>
            <person name="Kuo A."/>
            <person name="Mondo S."/>
            <person name="Pangilinan J."/>
            <person name="Riley R."/>
            <person name="Labutti K."/>
            <person name="Andreopoulos B."/>
            <person name="Lipzen A."/>
            <person name="Chen C."/>
            <person name="Yanf M."/>
            <person name="Daum C."/>
            <person name="Ng V."/>
            <person name="Clum A."/>
            <person name="Steindorff A."/>
            <person name="Ohm R."/>
            <person name="Martin F."/>
            <person name="Silar P."/>
            <person name="Natvig D."/>
            <person name="Lalanne C."/>
            <person name="Gautier V."/>
            <person name="Ament-Velasquez S.L."/>
            <person name="Kruys A."/>
            <person name="Hutchinson M.I."/>
            <person name="Powell A.J."/>
            <person name="Barry K."/>
            <person name="Miller A.N."/>
            <person name="Grigoriev I.V."/>
            <person name="Debuchy R."/>
            <person name="Gladieux P."/>
            <person name="Thoren M.H."/>
            <person name="Johannesson H."/>
        </authorList>
    </citation>
    <scope>NUCLEOTIDE SEQUENCE</scope>
    <source>
        <strain evidence="10">CBS 307.81</strain>
    </source>
</reference>
<comment type="similarity">
    <text evidence="4">Belongs to the gamma-glutamyltransferase family.</text>
</comment>
<evidence type="ECO:0000256" key="2">
    <source>
        <dbReference type="ARBA" id="ARBA00001089"/>
    </source>
</evidence>
<dbReference type="GO" id="GO:0036374">
    <property type="term" value="F:glutathione hydrolase activity"/>
    <property type="evidence" value="ECO:0007669"/>
    <property type="project" value="UniProtKB-UniRule"/>
</dbReference>
<dbReference type="Proteomes" id="UP001174997">
    <property type="component" value="Unassembled WGS sequence"/>
</dbReference>
<evidence type="ECO:0000256" key="5">
    <source>
        <dbReference type="ARBA" id="ARBA00047417"/>
    </source>
</evidence>
<evidence type="ECO:0000256" key="6">
    <source>
        <dbReference type="PIRSR" id="PIRSR600101-1"/>
    </source>
</evidence>
<dbReference type="GO" id="GO:0005886">
    <property type="term" value="C:plasma membrane"/>
    <property type="evidence" value="ECO:0007669"/>
    <property type="project" value="TreeGrafter"/>
</dbReference>
<feature type="binding site" evidence="7">
    <location>
        <position position="108"/>
    </location>
    <ligand>
        <name>L-glutamate</name>
        <dbReference type="ChEBI" id="CHEBI:29985"/>
    </ligand>
</feature>
<dbReference type="FunFam" id="3.60.20.40:FF:000001">
    <property type="entry name" value="Gamma-glutamyltranspeptidase 1"/>
    <property type="match status" value="1"/>
</dbReference>
<dbReference type="InterPro" id="IPR000101">
    <property type="entry name" value="GGT_peptidase"/>
</dbReference>
<dbReference type="EMBL" id="JAULSY010000190">
    <property type="protein sequence ID" value="KAK0659146.1"/>
    <property type="molecule type" value="Genomic_DNA"/>
</dbReference>
<dbReference type="InterPro" id="IPR043138">
    <property type="entry name" value="GGT_lsub"/>
</dbReference>
<feature type="binding site" evidence="7">
    <location>
        <begin position="399"/>
        <end position="401"/>
    </location>
    <ligand>
        <name>L-glutamate</name>
        <dbReference type="ChEBI" id="CHEBI:29985"/>
    </ligand>
</feature>
<dbReference type="Pfam" id="PF01019">
    <property type="entry name" value="G_glu_transpept"/>
    <property type="match status" value="1"/>
</dbReference>
<dbReference type="EC" id="2.3.2.2" evidence="8"/>
<comment type="catalytic activity">
    <reaction evidence="5 8">
        <text>an N-terminal (5-L-glutamyl)-[peptide] + an alpha-amino acid = 5-L-glutamyl amino acid + an N-terminal L-alpha-aminoacyl-[peptide]</text>
        <dbReference type="Rhea" id="RHEA:23904"/>
        <dbReference type="Rhea" id="RHEA-COMP:9780"/>
        <dbReference type="Rhea" id="RHEA-COMP:9795"/>
        <dbReference type="ChEBI" id="CHEBI:77644"/>
        <dbReference type="ChEBI" id="CHEBI:78597"/>
        <dbReference type="ChEBI" id="CHEBI:78599"/>
        <dbReference type="ChEBI" id="CHEBI:78608"/>
        <dbReference type="EC" id="2.3.2.2"/>
    </reaction>
</comment>
<dbReference type="InterPro" id="IPR029055">
    <property type="entry name" value="Ntn_hydrolases_N"/>
</dbReference>
<sequence>MRSKLVIMMFSSVVLCLFLLYRLTFGLPDRRPLTPLREAGKRGAVSSLDRRCSAIGVDVLDKGGNAADAAIAAEFCLGVVGFHLTGIGGGGFVLVRSANGTYDFIDFRETAPAASFETMFDGNINASISGGLASAIPGEVKGLFEIHRKYGRLAWEKLLEPSIKLARDGFVIGKDLGFYMDTVLADEVVLGSSWAPDFAPAGKRLKTGDRVTRKRYAKVLKSIAERGPDAFYTGSVARAIVEALEKEGGIMTLQDLARYKVSYRHPTSIDYRDFRITSSGAPSGGSIVLKILKTMAGYGDVGNPAFLNITTHRLDEAMRFAYGARTKLGDPTFVEGLYAYQEAMLSEEAAAETRSKIRDDTTLPVEAYNPDGFESFETPGTSHISAADASGLAISLTGTINLVFGSQLMVPENGILMNNEMNDFSLPNSSDAFGYIPSPANYIQPGKRPMSSMSPVIVEFLSNNTLYLVTGGAGGSRIITATALSLWNVLDRGMSLLQAVEEPRFHDQLVPNQVVFESAFDRGRIAFLEERGHIAGSLEHGSDLQMVRQHSNGKFEAASETRQQDSGGLVS</sequence>
<keyword evidence="11" id="KW-1185">Reference proteome</keyword>
<evidence type="ECO:0000313" key="10">
    <source>
        <dbReference type="EMBL" id="KAK0659146.1"/>
    </source>
</evidence>
<evidence type="ECO:0000256" key="1">
    <source>
        <dbReference type="ARBA" id="ARBA00001049"/>
    </source>
</evidence>
<organism evidence="10 11">
    <name type="scientific">Cercophora samala</name>
    <dbReference type="NCBI Taxonomy" id="330535"/>
    <lineage>
        <taxon>Eukaryota</taxon>
        <taxon>Fungi</taxon>
        <taxon>Dikarya</taxon>
        <taxon>Ascomycota</taxon>
        <taxon>Pezizomycotina</taxon>
        <taxon>Sordariomycetes</taxon>
        <taxon>Sordariomycetidae</taxon>
        <taxon>Sordariales</taxon>
        <taxon>Lasiosphaeriaceae</taxon>
        <taxon>Cercophora</taxon>
    </lineage>
</organism>
<keyword evidence="8" id="KW-0378">Hydrolase</keyword>
<comment type="pathway">
    <text evidence="3 8">Sulfur metabolism; glutathione metabolism.</text>
</comment>
<dbReference type="NCBIfam" id="TIGR00066">
    <property type="entry name" value="g_glut_trans"/>
    <property type="match status" value="1"/>
</dbReference>
<proteinExistence type="inferred from homology"/>
<dbReference type="Gene3D" id="1.10.246.130">
    <property type="match status" value="1"/>
</dbReference>
<evidence type="ECO:0000256" key="8">
    <source>
        <dbReference type="RuleBase" id="RU368068"/>
    </source>
</evidence>
<dbReference type="PANTHER" id="PTHR11686:SF62">
    <property type="entry name" value="GLUTATHIONE HYDROLASE"/>
    <property type="match status" value="1"/>
</dbReference>
<comment type="caution">
    <text evidence="10">The sequence shown here is derived from an EMBL/GenBank/DDBJ whole genome shotgun (WGS) entry which is preliminary data.</text>
</comment>
<dbReference type="InterPro" id="IPR043137">
    <property type="entry name" value="GGT_ssub_C"/>
</dbReference>
<keyword evidence="8" id="KW-0012">Acyltransferase</keyword>
<feature type="binding site" evidence="7">
    <location>
        <begin position="451"/>
        <end position="452"/>
    </location>
    <ligand>
        <name>L-glutamate</name>
        <dbReference type="ChEBI" id="CHEBI:29985"/>
    </ligand>
</feature>
<comment type="function">
    <text evidence="8">Cleaves the gamma-glutamyl peptide bond of glutathione and glutathione conjugates.</text>
</comment>
<comment type="catalytic activity">
    <reaction evidence="2 8">
        <text>glutathione + H2O = L-cysteinylglycine + L-glutamate</text>
        <dbReference type="Rhea" id="RHEA:28807"/>
        <dbReference type="ChEBI" id="CHEBI:15377"/>
        <dbReference type="ChEBI" id="CHEBI:29985"/>
        <dbReference type="ChEBI" id="CHEBI:57925"/>
        <dbReference type="ChEBI" id="CHEBI:61694"/>
        <dbReference type="EC" id="3.4.19.13"/>
    </reaction>
</comment>
<gene>
    <name evidence="10" type="ORF">QBC41DRAFT_50081</name>
</gene>
<protein>
    <recommendedName>
        <fullName evidence="8">Glutathione hydrolase</fullName>
        <ecNumber evidence="8">2.3.2.2</ecNumber>
        <ecNumber evidence="8">3.4.19.13</ecNumber>
    </recommendedName>
    <alternativeName>
        <fullName evidence="8">Gamma-glutamyltransferase</fullName>
    </alternativeName>
    <alternativeName>
        <fullName evidence="8">Gamma-glutamyltranspeptidase</fullName>
    </alternativeName>
</protein>
<feature type="region of interest" description="Disordered" evidence="9">
    <location>
        <begin position="552"/>
        <end position="571"/>
    </location>
</feature>
<keyword evidence="8" id="KW-0808">Transferase</keyword>
<name>A0AA39YUZ6_9PEZI</name>
<dbReference type="PRINTS" id="PR01210">
    <property type="entry name" value="GGTRANSPTASE"/>
</dbReference>
<dbReference type="AlphaFoldDB" id="A0AA39YUZ6"/>
<comment type="catalytic activity">
    <reaction evidence="1 8">
        <text>an S-substituted glutathione + H2O = an S-substituted L-cysteinylglycine + L-glutamate</text>
        <dbReference type="Rhea" id="RHEA:59468"/>
        <dbReference type="ChEBI" id="CHEBI:15377"/>
        <dbReference type="ChEBI" id="CHEBI:29985"/>
        <dbReference type="ChEBI" id="CHEBI:90779"/>
        <dbReference type="ChEBI" id="CHEBI:143103"/>
        <dbReference type="EC" id="3.4.19.13"/>
    </reaction>
</comment>
<evidence type="ECO:0000256" key="9">
    <source>
        <dbReference type="SAM" id="MobiDB-lite"/>
    </source>
</evidence>
<feature type="active site" description="Nucleophile" evidence="6">
    <location>
        <position position="381"/>
    </location>
</feature>
<evidence type="ECO:0000256" key="7">
    <source>
        <dbReference type="PIRSR" id="PIRSR600101-2"/>
    </source>
</evidence>
<evidence type="ECO:0000256" key="3">
    <source>
        <dbReference type="ARBA" id="ARBA00005115"/>
    </source>
</evidence>
<evidence type="ECO:0000256" key="4">
    <source>
        <dbReference type="ARBA" id="ARBA00009381"/>
    </source>
</evidence>
<accession>A0AA39YUZ6</accession>
<dbReference type="SUPFAM" id="SSF56235">
    <property type="entry name" value="N-terminal nucleophile aminohydrolases (Ntn hydrolases)"/>
    <property type="match status" value="1"/>
</dbReference>
<feature type="binding site" evidence="7">
    <location>
        <position position="423"/>
    </location>
    <ligand>
        <name>L-glutamate</name>
        <dbReference type="ChEBI" id="CHEBI:29985"/>
    </ligand>
</feature>
<dbReference type="PANTHER" id="PTHR11686">
    <property type="entry name" value="GAMMA GLUTAMYL TRANSPEPTIDASE"/>
    <property type="match status" value="1"/>
</dbReference>
<dbReference type="EC" id="3.4.19.13" evidence="8"/>
<dbReference type="GO" id="GO:0103068">
    <property type="term" value="F:leukotriene C4 gamma-glutamyl transferase activity"/>
    <property type="evidence" value="ECO:0007669"/>
    <property type="project" value="UniProtKB-EC"/>
</dbReference>
<dbReference type="Gene3D" id="3.60.20.40">
    <property type="match status" value="1"/>
</dbReference>